<dbReference type="CDD" id="cd06261">
    <property type="entry name" value="TM_PBP2"/>
    <property type="match status" value="1"/>
</dbReference>
<keyword evidence="5 7" id="KW-1133">Transmembrane helix</keyword>
<dbReference type="PANTHER" id="PTHR43005">
    <property type="entry name" value="BLR7065 PROTEIN"/>
    <property type="match status" value="1"/>
</dbReference>
<evidence type="ECO:0000256" key="2">
    <source>
        <dbReference type="ARBA" id="ARBA00022448"/>
    </source>
</evidence>
<evidence type="ECO:0000313" key="10">
    <source>
        <dbReference type="Proteomes" id="UP000004893"/>
    </source>
</evidence>
<evidence type="ECO:0000313" key="9">
    <source>
        <dbReference type="EMBL" id="EEG73814.1"/>
    </source>
</evidence>
<comment type="similarity">
    <text evidence="7">Belongs to the binding-protein-dependent transport system permease family.</text>
</comment>
<gene>
    <name evidence="9" type="ORF">CLOHYLEM_05819</name>
</gene>
<dbReference type="eggNOG" id="COG1175">
    <property type="taxonomic scope" value="Bacteria"/>
</dbReference>
<dbReference type="Pfam" id="PF00528">
    <property type="entry name" value="BPD_transp_1"/>
    <property type="match status" value="1"/>
</dbReference>
<reference evidence="9" key="1">
    <citation type="submission" date="2009-02" db="EMBL/GenBank/DDBJ databases">
        <authorList>
            <person name="Fulton L."/>
            <person name="Clifton S."/>
            <person name="Fulton B."/>
            <person name="Xu J."/>
            <person name="Minx P."/>
            <person name="Pepin K.H."/>
            <person name="Johnson M."/>
            <person name="Bhonagiri V."/>
            <person name="Nash W.E."/>
            <person name="Mardis E.R."/>
            <person name="Wilson R.K."/>
        </authorList>
    </citation>
    <scope>NUCLEOTIDE SEQUENCE [LARGE SCALE GENOMIC DNA]</scope>
    <source>
        <strain evidence="9">DSM 15053</strain>
    </source>
</reference>
<dbReference type="OrthoDB" id="9774308at2"/>
<accession>C0C100</accession>
<feature type="transmembrane region" description="Helical" evidence="7">
    <location>
        <begin position="119"/>
        <end position="136"/>
    </location>
</feature>
<comment type="subcellular location">
    <subcellularLocation>
        <location evidence="1 7">Cell membrane</location>
        <topology evidence="1 7">Multi-pass membrane protein</topology>
    </subcellularLocation>
</comment>
<feature type="transmembrane region" description="Helical" evidence="7">
    <location>
        <begin position="275"/>
        <end position="294"/>
    </location>
</feature>
<dbReference type="SUPFAM" id="SSF161098">
    <property type="entry name" value="MetI-like"/>
    <property type="match status" value="1"/>
</dbReference>
<dbReference type="PROSITE" id="PS50928">
    <property type="entry name" value="ABC_TM1"/>
    <property type="match status" value="1"/>
</dbReference>
<dbReference type="InterPro" id="IPR000515">
    <property type="entry name" value="MetI-like"/>
</dbReference>
<keyword evidence="4 7" id="KW-0812">Transmembrane</keyword>
<feature type="transmembrane region" description="Helical" evidence="7">
    <location>
        <begin position="78"/>
        <end position="107"/>
    </location>
</feature>
<dbReference type="RefSeq" id="WP_006443164.1">
    <property type="nucleotide sequence ID" value="NZ_CP036524.1"/>
</dbReference>
<dbReference type="STRING" id="553973.CLOHYLEM_05819"/>
<protein>
    <submittedName>
        <fullName evidence="9">ABC transporter, permease protein</fullName>
    </submittedName>
</protein>
<dbReference type="GO" id="GO:0005886">
    <property type="term" value="C:plasma membrane"/>
    <property type="evidence" value="ECO:0007669"/>
    <property type="project" value="UniProtKB-SubCell"/>
</dbReference>
<dbReference type="Proteomes" id="UP000004893">
    <property type="component" value="Unassembled WGS sequence"/>
</dbReference>
<evidence type="ECO:0000259" key="8">
    <source>
        <dbReference type="PROSITE" id="PS50928"/>
    </source>
</evidence>
<keyword evidence="10" id="KW-1185">Reference proteome</keyword>
<dbReference type="PANTHER" id="PTHR43005:SF1">
    <property type="entry name" value="SPERMIDINE_PUTRESCINE TRANSPORT SYSTEM PERMEASE PROTEIN"/>
    <property type="match status" value="1"/>
</dbReference>
<organism evidence="9 10">
    <name type="scientific">[Clostridium] hylemonae DSM 15053</name>
    <dbReference type="NCBI Taxonomy" id="553973"/>
    <lineage>
        <taxon>Bacteria</taxon>
        <taxon>Bacillati</taxon>
        <taxon>Bacillota</taxon>
        <taxon>Clostridia</taxon>
        <taxon>Lachnospirales</taxon>
        <taxon>Lachnospiraceae</taxon>
    </lineage>
</organism>
<dbReference type="InterPro" id="IPR035906">
    <property type="entry name" value="MetI-like_sf"/>
</dbReference>
<dbReference type="GO" id="GO:0055085">
    <property type="term" value="P:transmembrane transport"/>
    <property type="evidence" value="ECO:0007669"/>
    <property type="project" value="InterPro"/>
</dbReference>
<evidence type="ECO:0000256" key="5">
    <source>
        <dbReference type="ARBA" id="ARBA00022989"/>
    </source>
</evidence>
<dbReference type="HOGENOM" id="CLU_016047_0_3_9"/>
<dbReference type="AlphaFoldDB" id="C0C100"/>
<name>C0C100_9FIRM</name>
<proteinExistence type="inferred from homology"/>
<evidence type="ECO:0000256" key="6">
    <source>
        <dbReference type="ARBA" id="ARBA00023136"/>
    </source>
</evidence>
<feature type="transmembrane region" description="Helical" evidence="7">
    <location>
        <begin position="25"/>
        <end position="47"/>
    </location>
</feature>
<keyword evidence="2 7" id="KW-0813">Transport</keyword>
<feature type="domain" description="ABC transmembrane type-1" evidence="8">
    <location>
        <begin position="82"/>
        <end position="293"/>
    </location>
</feature>
<dbReference type="Gene3D" id="1.10.3720.10">
    <property type="entry name" value="MetI-like"/>
    <property type="match status" value="1"/>
</dbReference>
<comment type="caution">
    <text evidence="9">The sequence shown here is derived from an EMBL/GenBank/DDBJ whole genome shotgun (WGS) entry which is preliminary data.</text>
</comment>
<feature type="transmembrane region" description="Helical" evidence="7">
    <location>
        <begin position="170"/>
        <end position="191"/>
    </location>
</feature>
<reference evidence="9" key="2">
    <citation type="submission" date="2013-06" db="EMBL/GenBank/DDBJ databases">
        <title>Draft genome sequence of Clostridium hylemonae (DSM 15053).</title>
        <authorList>
            <person name="Sudarsanam P."/>
            <person name="Ley R."/>
            <person name="Guruge J."/>
            <person name="Turnbaugh P.J."/>
            <person name="Mahowald M."/>
            <person name="Liep D."/>
            <person name="Gordon J."/>
        </authorList>
    </citation>
    <scope>NUCLEOTIDE SEQUENCE</scope>
    <source>
        <strain evidence="9">DSM 15053</strain>
    </source>
</reference>
<sequence length="305" mass="34247">MKNGMEPMSKTVKITKKKYPAERTFVVPACVIVAVATQIPFILTIIFSTLQWNIVRPDQGITFSGLKNFIYYLGDSEFYVICLQTLLMIGAALVLCLVFGYLIALMLDCDIPGRTLSRTLILSPFFIMTTTTGVLWKTVILNTNFGWVGTIADWMGIKAIDFVSYYARPLIVFLFVWQWMPFFVLVLLGGLQGIPAEVLERADLDGCSRFEMIFKIKLPMIFNHMQVALMLGLIFLVKEFGLILTTTGGGPGQKSYTLTYYIYKTLFSGSNVGRAAALSVITVVVTLTIINLIFRAIKKRRAVYE</sequence>
<evidence type="ECO:0000256" key="4">
    <source>
        <dbReference type="ARBA" id="ARBA00022692"/>
    </source>
</evidence>
<keyword evidence="3" id="KW-1003">Cell membrane</keyword>
<evidence type="ECO:0000256" key="7">
    <source>
        <dbReference type="RuleBase" id="RU363032"/>
    </source>
</evidence>
<evidence type="ECO:0000256" key="1">
    <source>
        <dbReference type="ARBA" id="ARBA00004651"/>
    </source>
</evidence>
<evidence type="ECO:0000256" key="3">
    <source>
        <dbReference type="ARBA" id="ARBA00022475"/>
    </source>
</evidence>
<dbReference type="EMBL" id="ABYI02000022">
    <property type="protein sequence ID" value="EEG73814.1"/>
    <property type="molecule type" value="Genomic_DNA"/>
</dbReference>
<keyword evidence="6 7" id="KW-0472">Membrane</keyword>